<name>A0A380TIP8_9ZZZZ</name>
<sequence length="73" mass="8118">MHEKTPHPEEGLTSGPQLRRALDQIGQIILDGLRHGHFRCAISSGIGKNNRRDLVIEAGKSHKFTIPADELPR</sequence>
<accession>A0A380TIP8</accession>
<organism evidence="1">
    <name type="scientific">metagenome</name>
    <dbReference type="NCBI Taxonomy" id="256318"/>
    <lineage>
        <taxon>unclassified sequences</taxon>
        <taxon>metagenomes</taxon>
    </lineage>
</organism>
<dbReference type="AlphaFoldDB" id="A0A380TIP8"/>
<protein>
    <submittedName>
        <fullName evidence="1">Uncharacterized protein</fullName>
    </submittedName>
</protein>
<reference evidence="1" key="1">
    <citation type="submission" date="2018-07" db="EMBL/GenBank/DDBJ databases">
        <authorList>
            <person name="Quirk P.G."/>
            <person name="Krulwich T.A."/>
        </authorList>
    </citation>
    <scope>NUCLEOTIDE SEQUENCE</scope>
</reference>
<dbReference type="EMBL" id="UIDG01000403">
    <property type="protein sequence ID" value="SUS07563.1"/>
    <property type="molecule type" value="Genomic_DNA"/>
</dbReference>
<gene>
    <name evidence="1" type="ORF">DF3PB_4610006</name>
</gene>
<evidence type="ECO:0000313" key="1">
    <source>
        <dbReference type="EMBL" id="SUS07563.1"/>
    </source>
</evidence>
<proteinExistence type="predicted"/>